<evidence type="ECO:0000313" key="2">
    <source>
        <dbReference type="EMBL" id="MFC5447181.1"/>
    </source>
</evidence>
<sequence>MTGKTLYTLLVGVVLFGLLASLYLVLLVRKLRAKAYAARREHWIQDMNQPDSPLARFLAGEDEDVRLIPRQRMHVEALEDIFSHRLKLLCSAKERERIALFAGQHFTDLYRQSLRKSRWSMRMNTLLYIEMFRMTNMKNDLLGHLARPTCTPQERFTIYRIMSVFHDEIVHELLLENPGLPPSLYRQMLYPLPLAMLERYIRHFEQTPPWLQPHVLDVLRVRNERTAALLELLEKLLEANAAELRIRALKGLAAFGDMSQDTVNQLLADMSVWQKRDWPERLMLVRLMGSIREPGFLPYLDYFIGDGTYLVRSEAATSIAQYRGGKEHLHWLALHHTDRFAREMAEERRGPH</sequence>
<dbReference type="InterPro" id="IPR016024">
    <property type="entry name" value="ARM-type_fold"/>
</dbReference>
<name>A0ABW0K3N5_9BACL</name>
<reference evidence="3" key="1">
    <citation type="journal article" date="2019" name="Int. J. Syst. Evol. Microbiol.">
        <title>The Global Catalogue of Microorganisms (GCM) 10K type strain sequencing project: providing services to taxonomists for standard genome sequencing and annotation.</title>
        <authorList>
            <consortium name="The Broad Institute Genomics Platform"/>
            <consortium name="The Broad Institute Genome Sequencing Center for Infectious Disease"/>
            <person name="Wu L."/>
            <person name="Ma J."/>
        </authorList>
    </citation>
    <scope>NUCLEOTIDE SEQUENCE [LARGE SCALE GENOMIC DNA]</scope>
    <source>
        <strain evidence="3">KACC 11904</strain>
    </source>
</reference>
<evidence type="ECO:0000313" key="3">
    <source>
        <dbReference type="Proteomes" id="UP001596044"/>
    </source>
</evidence>
<dbReference type="Gene3D" id="1.25.10.10">
    <property type="entry name" value="Leucine-rich Repeat Variant"/>
    <property type="match status" value="1"/>
</dbReference>
<protein>
    <recommendedName>
        <fullName evidence="4">HEAT repeat domain-containing protein</fullName>
    </recommendedName>
</protein>
<keyword evidence="1" id="KW-0812">Transmembrane</keyword>
<evidence type="ECO:0008006" key="4">
    <source>
        <dbReference type="Google" id="ProtNLM"/>
    </source>
</evidence>
<keyword evidence="1" id="KW-0472">Membrane</keyword>
<proteinExistence type="predicted"/>
<dbReference type="RefSeq" id="WP_270878387.1">
    <property type="nucleotide sequence ID" value="NZ_JAQFVF010000019.1"/>
</dbReference>
<dbReference type="SUPFAM" id="SSF48371">
    <property type="entry name" value="ARM repeat"/>
    <property type="match status" value="1"/>
</dbReference>
<dbReference type="InterPro" id="IPR011989">
    <property type="entry name" value="ARM-like"/>
</dbReference>
<accession>A0ABW0K3N5</accession>
<comment type="caution">
    <text evidence="2">The sequence shown here is derived from an EMBL/GenBank/DDBJ whole genome shotgun (WGS) entry which is preliminary data.</text>
</comment>
<dbReference type="EMBL" id="JBHSMJ010000006">
    <property type="protein sequence ID" value="MFC5447181.1"/>
    <property type="molecule type" value="Genomic_DNA"/>
</dbReference>
<dbReference type="Proteomes" id="UP001596044">
    <property type="component" value="Unassembled WGS sequence"/>
</dbReference>
<keyword evidence="3" id="KW-1185">Reference proteome</keyword>
<evidence type="ECO:0000256" key="1">
    <source>
        <dbReference type="SAM" id="Phobius"/>
    </source>
</evidence>
<organism evidence="2 3">
    <name type="scientific">Paenibacillus aestuarii</name>
    <dbReference type="NCBI Taxonomy" id="516965"/>
    <lineage>
        <taxon>Bacteria</taxon>
        <taxon>Bacillati</taxon>
        <taxon>Bacillota</taxon>
        <taxon>Bacilli</taxon>
        <taxon>Bacillales</taxon>
        <taxon>Paenibacillaceae</taxon>
        <taxon>Paenibacillus</taxon>
    </lineage>
</organism>
<keyword evidence="1" id="KW-1133">Transmembrane helix</keyword>
<gene>
    <name evidence="2" type="ORF">ACFPOG_02850</name>
</gene>
<feature type="transmembrane region" description="Helical" evidence="1">
    <location>
        <begin position="6"/>
        <end position="28"/>
    </location>
</feature>